<reference evidence="1 2" key="1">
    <citation type="journal article" date="2021" name="BMC Genomics">
        <title>Datura genome reveals duplications of psychoactive alkaloid biosynthetic genes and high mutation rate following tissue culture.</title>
        <authorList>
            <person name="Rajewski A."/>
            <person name="Carter-House D."/>
            <person name="Stajich J."/>
            <person name="Litt A."/>
        </authorList>
    </citation>
    <scope>NUCLEOTIDE SEQUENCE [LARGE SCALE GENOMIC DNA]</scope>
    <source>
        <strain evidence="1">AR-01</strain>
    </source>
</reference>
<keyword evidence="2" id="KW-1185">Reference proteome</keyword>
<dbReference type="EMBL" id="JACEIK010034752">
    <property type="protein sequence ID" value="MCE5166865.1"/>
    <property type="molecule type" value="Genomic_DNA"/>
</dbReference>
<dbReference type="Proteomes" id="UP000823775">
    <property type="component" value="Unassembled WGS sequence"/>
</dbReference>
<sequence length="75" mass="8756">MGATSTIMIKEWERRSELRDRKIATLMELLKILIRQVMETKVMSVNAIETIDKPEHIEDEVYFLNASREVVAATY</sequence>
<feature type="non-terminal residue" evidence="1">
    <location>
        <position position="75"/>
    </location>
</feature>
<gene>
    <name evidence="1" type="ORF">HAX54_028299</name>
</gene>
<proteinExistence type="predicted"/>
<name>A0ABS8Y596_DATST</name>
<organism evidence="1 2">
    <name type="scientific">Datura stramonium</name>
    <name type="common">Jimsonweed</name>
    <name type="synonym">Common thornapple</name>
    <dbReference type="NCBI Taxonomy" id="4076"/>
    <lineage>
        <taxon>Eukaryota</taxon>
        <taxon>Viridiplantae</taxon>
        <taxon>Streptophyta</taxon>
        <taxon>Embryophyta</taxon>
        <taxon>Tracheophyta</taxon>
        <taxon>Spermatophyta</taxon>
        <taxon>Magnoliopsida</taxon>
        <taxon>eudicotyledons</taxon>
        <taxon>Gunneridae</taxon>
        <taxon>Pentapetalae</taxon>
        <taxon>asterids</taxon>
        <taxon>lamiids</taxon>
        <taxon>Solanales</taxon>
        <taxon>Solanaceae</taxon>
        <taxon>Solanoideae</taxon>
        <taxon>Datureae</taxon>
        <taxon>Datura</taxon>
    </lineage>
</organism>
<protein>
    <submittedName>
        <fullName evidence="1">Uncharacterized protein</fullName>
    </submittedName>
</protein>
<evidence type="ECO:0000313" key="2">
    <source>
        <dbReference type="Proteomes" id="UP000823775"/>
    </source>
</evidence>
<accession>A0ABS8Y596</accession>
<comment type="caution">
    <text evidence="1">The sequence shown here is derived from an EMBL/GenBank/DDBJ whole genome shotgun (WGS) entry which is preliminary data.</text>
</comment>
<evidence type="ECO:0000313" key="1">
    <source>
        <dbReference type="EMBL" id="MCE5166865.1"/>
    </source>
</evidence>